<proteinExistence type="predicted"/>
<feature type="region of interest" description="Disordered" evidence="1">
    <location>
        <begin position="185"/>
        <end position="210"/>
    </location>
</feature>
<evidence type="ECO:0000256" key="1">
    <source>
        <dbReference type="SAM" id="MobiDB-lite"/>
    </source>
</evidence>
<feature type="non-terminal residue" evidence="2">
    <location>
        <position position="1"/>
    </location>
</feature>
<comment type="caution">
    <text evidence="2">The sequence shown here is derived from an EMBL/GenBank/DDBJ whole genome shotgun (WGS) entry which is preliminary data.</text>
</comment>
<reference evidence="2" key="1">
    <citation type="journal article" date="2021" name="Proc. Natl. Acad. Sci. U.S.A.">
        <title>Three genomes in the algal genus Volvox reveal the fate of a haploid sex-determining region after a transition to homothallism.</title>
        <authorList>
            <person name="Yamamoto K."/>
            <person name="Hamaji T."/>
            <person name="Kawai-Toyooka H."/>
            <person name="Matsuzaki R."/>
            <person name="Takahashi F."/>
            <person name="Nishimura Y."/>
            <person name="Kawachi M."/>
            <person name="Noguchi H."/>
            <person name="Minakuchi Y."/>
            <person name="Umen J.G."/>
            <person name="Toyoda A."/>
            <person name="Nozaki H."/>
        </authorList>
    </citation>
    <scope>NUCLEOTIDE SEQUENCE</scope>
    <source>
        <strain evidence="2">NIES-3786</strain>
    </source>
</reference>
<sequence length="326" mass="33330">AELARRESDLEHREAELALRHAEAVAALAEATQRREEAAAAMSRTRSVHVMVVTLASACADLAFKVEQLDARLDDATAAVGRIEAQHGHGRPHGNEFLGLAQSSLPAPPARDMRPAVLERNASIDKRFAALERTKALSSQVSGGGVLGGGGGSFRHGNAMLYGTGEIATGSGDVSVSGRRLAAHASSISGVESKEAAATAGGKNRHSSTLRADIFTAATPSPPPGPGSRMAMSFSVAPGPAGLPSLPSAVAQVCMAESFTAGMQVTVPAAARKARPETLLRAQQTSSLAPATAPAISAPASAAPGVIHPEVIQQPVAVKSSEIEEQ</sequence>
<evidence type="ECO:0000313" key="2">
    <source>
        <dbReference type="EMBL" id="GIL81624.1"/>
    </source>
</evidence>
<keyword evidence="3" id="KW-1185">Reference proteome</keyword>
<protein>
    <submittedName>
        <fullName evidence="2">Uncharacterized protein</fullName>
    </submittedName>
</protein>
<dbReference type="EMBL" id="BNCP01000022">
    <property type="protein sequence ID" value="GIL81624.1"/>
    <property type="molecule type" value="Genomic_DNA"/>
</dbReference>
<gene>
    <name evidence="2" type="ORF">Vretifemale_10641</name>
</gene>
<dbReference type="Proteomes" id="UP000747110">
    <property type="component" value="Unassembled WGS sequence"/>
</dbReference>
<organism evidence="2 3">
    <name type="scientific">Volvox reticuliferus</name>
    <dbReference type="NCBI Taxonomy" id="1737510"/>
    <lineage>
        <taxon>Eukaryota</taxon>
        <taxon>Viridiplantae</taxon>
        <taxon>Chlorophyta</taxon>
        <taxon>core chlorophytes</taxon>
        <taxon>Chlorophyceae</taxon>
        <taxon>CS clade</taxon>
        <taxon>Chlamydomonadales</taxon>
        <taxon>Volvocaceae</taxon>
        <taxon>Volvox</taxon>
    </lineage>
</organism>
<dbReference type="AlphaFoldDB" id="A0A8J4CH58"/>
<accession>A0A8J4CH58</accession>
<evidence type="ECO:0000313" key="3">
    <source>
        <dbReference type="Proteomes" id="UP000747110"/>
    </source>
</evidence>
<name>A0A8J4CH58_9CHLO</name>